<keyword evidence="4" id="KW-1185">Reference proteome</keyword>
<keyword evidence="2" id="KW-1133">Transmembrane helix</keyword>
<organism evidence="3 4">
    <name type="scientific">Actinomadura yumaensis</name>
    <dbReference type="NCBI Taxonomy" id="111807"/>
    <lineage>
        <taxon>Bacteria</taxon>
        <taxon>Bacillati</taxon>
        <taxon>Actinomycetota</taxon>
        <taxon>Actinomycetes</taxon>
        <taxon>Streptosporangiales</taxon>
        <taxon>Thermomonosporaceae</taxon>
        <taxon>Actinomadura</taxon>
    </lineage>
</organism>
<reference evidence="4" key="1">
    <citation type="journal article" date="2019" name="Int. J. Syst. Evol. Microbiol.">
        <title>The Global Catalogue of Microorganisms (GCM) 10K type strain sequencing project: providing services to taxonomists for standard genome sequencing and annotation.</title>
        <authorList>
            <consortium name="The Broad Institute Genomics Platform"/>
            <consortium name="The Broad Institute Genome Sequencing Center for Infectious Disease"/>
            <person name="Wu L."/>
            <person name="Ma J."/>
        </authorList>
    </citation>
    <scope>NUCLEOTIDE SEQUENCE [LARGE SCALE GENOMIC DNA]</scope>
    <source>
        <strain evidence="4">JCM 3369</strain>
    </source>
</reference>
<comment type="caution">
    <text evidence="3">The sequence shown here is derived from an EMBL/GenBank/DDBJ whole genome shotgun (WGS) entry which is preliminary data.</text>
</comment>
<evidence type="ECO:0000313" key="3">
    <source>
        <dbReference type="EMBL" id="MFC6879883.1"/>
    </source>
</evidence>
<feature type="region of interest" description="Disordered" evidence="1">
    <location>
        <begin position="60"/>
        <end position="142"/>
    </location>
</feature>
<dbReference type="EMBL" id="JBHSXS010000003">
    <property type="protein sequence ID" value="MFC6879883.1"/>
    <property type="molecule type" value="Genomic_DNA"/>
</dbReference>
<name>A0ABW2CFE2_9ACTN</name>
<evidence type="ECO:0000256" key="2">
    <source>
        <dbReference type="SAM" id="Phobius"/>
    </source>
</evidence>
<feature type="compositionally biased region" description="Low complexity" evidence="1">
    <location>
        <begin position="13"/>
        <end position="25"/>
    </location>
</feature>
<keyword evidence="2" id="KW-0812">Transmembrane</keyword>
<accession>A0ABW2CFE2</accession>
<protein>
    <submittedName>
        <fullName evidence="3">Uncharacterized protein</fullName>
    </submittedName>
</protein>
<evidence type="ECO:0000313" key="4">
    <source>
        <dbReference type="Proteomes" id="UP001596380"/>
    </source>
</evidence>
<sequence length="256" mass="25874">MDLEEELRRAMAERASGAAAPATLAGDVRRRHRRRVARNRAAVGVAAAAVVAVAITPAYQSFQADPVGSPTDTAGEGTGPPNGRGPSGGPKNLPVPGPSSTLPPRDGPGTGTPRPDASRAPGDPAPEPAPAPGAGAKPPRWIGYLPTGLKALAPCADHRKGGRTTTACKWSGAGGWAEVHVTRGPGLTAPGDVPGVPSLPSVTGGAKVHGRPAVATDRPDRGRQITWVERPGVGVTVLVGPALRDQLMSIAEGVRP</sequence>
<evidence type="ECO:0000256" key="1">
    <source>
        <dbReference type="SAM" id="MobiDB-lite"/>
    </source>
</evidence>
<gene>
    <name evidence="3" type="ORF">ACFQKB_08910</name>
</gene>
<feature type="transmembrane region" description="Helical" evidence="2">
    <location>
        <begin position="39"/>
        <end position="59"/>
    </location>
</feature>
<feature type="compositionally biased region" description="Basic residues" evidence="1">
    <location>
        <begin position="29"/>
        <end position="38"/>
    </location>
</feature>
<feature type="region of interest" description="Disordered" evidence="1">
    <location>
        <begin position="1"/>
        <end position="43"/>
    </location>
</feature>
<keyword evidence="2" id="KW-0472">Membrane</keyword>
<feature type="compositionally biased region" description="Gly residues" evidence="1">
    <location>
        <begin position="76"/>
        <end position="88"/>
    </location>
</feature>
<dbReference type="Proteomes" id="UP001596380">
    <property type="component" value="Unassembled WGS sequence"/>
</dbReference>
<proteinExistence type="predicted"/>
<dbReference type="RefSeq" id="WP_378063150.1">
    <property type="nucleotide sequence ID" value="NZ_JBHSXS010000003.1"/>
</dbReference>
<feature type="compositionally biased region" description="Basic and acidic residues" evidence="1">
    <location>
        <begin position="1"/>
        <end position="12"/>
    </location>
</feature>